<feature type="non-terminal residue" evidence="2">
    <location>
        <position position="1"/>
    </location>
</feature>
<feature type="signal peptide" evidence="1">
    <location>
        <begin position="1"/>
        <end position="37"/>
    </location>
</feature>
<reference evidence="2" key="1">
    <citation type="journal article" date="2021" name="Sci. Adv.">
        <title>The American lobster genome reveals insights on longevity, neural, and immune adaptations.</title>
        <authorList>
            <person name="Polinski J.M."/>
            <person name="Zimin A.V."/>
            <person name="Clark K.F."/>
            <person name="Kohn A.B."/>
            <person name="Sadowski N."/>
            <person name="Timp W."/>
            <person name="Ptitsyn A."/>
            <person name="Khanna P."/>
            <person name="Romanova D.Y."/>
            <person name="Williams P."/>
            <person name="Greenwood S.J."/>
            <person name="Moroz L.L."/>
            <person name="Walt D.R."/>
            <person name="Bodnar A.G."/>
        </authorList>
    </citation>
    <scope>NUCLEOTIDE SEQUENCE</scope>
    <source>
        <strain evidence="2">GMGI-L3</strain>
    </source>
</reference>
<dbReference type="AlphaFoldDB" id="A0A8J5JPM6"/>
<name>A0A8J5JPM6_HOMAM</name>
<gene>
    <name evidence="2" type="ORF">Hamer_G007367</name>
</gene>
<sequence>SSSWYRRNRQNSHRKCDSYGLFPAVVLLFIIVSPTSAASSPSVLFVYEECDSVANIVKDITYNASISLPCGSSSITQLPDISPTSLPRVVVVMATCDIINVVAAAMGGENIRLREVQLLPVPTLTPRCHVPLSAGFCTSFNVDPFRQVLDLMFSWMIYHSWTQLTILYDQSLNIMANIAIVKSFLVTNKRLGARLSFKEVPAQLATSSASRNQLETALKELLEAWGEEEARHLALIGDKSTIIHVLRMGLREDVRTALRVGEAVARGVATCWNTTSIKEIVETPVTIYMKPPNYSAMLIPPVEVPGPSQTRLVPLYTWSPSSSSTSSPHLFSGRFKALPSYDQYQLHGAHLYVATLRSAPFIKPVEAPVDEHA</sequence>
<organism evidence="2 3">
    <name type="scientific">Homarus americanus</name>
    <name type="common">American lobster</name>
    <dbReference type="NCBI Taxonomy" id="6706"/>
    <lineage>
        <taxon>Eukaryota</taxon>
        <taxon>Metazoa</taxon>
        <taxon>Ecdysozoa</taxon>
        <taxon>Arthropoda</taxon>
        <taxon>Crustacea</taxon>
        <taxon>Multicrustacea</taxon>
        <taxon>Malacostraca</taxon>
        <taxon>Eumalacostraca</taxon>
        <taxon>Eucarida</taxon>
        <taxon>Decapoda</taxon>
        <taxon>Pleocyemata</taxon>
        <taxon>Astacidea</taxon>
        <taxon>Nephropoidea</taxon>
        <taxon>Nephropidae</taxon>
        <taxon>Homarus</taxon>
    </lineage>
</organism>
<evidence type="ECO:0000256" key="1">
    <source>
        <dbReference type="SAM" id="SignalP"/>
    </source>
</evidence>
<feature type="non-terminal residue" evidence="2">
    <location>
        <position position="373"/>
    </location>
</feature>
<evidence type="ECO:0000313" key="2">
    <source>
        <dbReference type="EMBL" id="KAG7161731.1"/>
    </source>
</evidence>
<dbReference type="EMBL" id="JAHLQT010028808">
    <property type="protein sequence ID" value="KAG7161731.1"/>
    <property type="molecule type" value="Genomic_DNA"/>
</dbReference>
<keyword evidence="1" id="KW-0732">Signal</keyword>
<dbReference type="Proteomes" id="UP000747542">
    <property type="component" value="Unassembled WGS sequence"/>
</dbReference>
<comment type="caution">
    <text evidence="2">The sequence shown here is derived from an EMBL/GenBank/DDBJ whole genome shotgun (WGS) entry which is preliminary data.</text>
</comment>
<keyword evidence="3" id="KW-1185">Reference proteome</keyword>
<proteinExistence type="predicted"/>
<evidence type="ECO:0000313" key="3">
    <source>
        <dbReference type="Proteomes" id="UP000747542"/>
    </source>
</evidence>
<protein>
    <submittedName>
        <fullName evidence="2">Uncharacterized protein</fullName>
    </submittedName>
</protein>
<feature type="chain" id="PRO_5035212139" evidence="1">
    <location>
        <begin position="38"/>
        <end position="373"/>
    </location>
</feature>
<accession>A0A8J5JPM6</accession>